<reference evidence="3 4" key="1">
    <citation type="submission" date="2023-07" db="EMBL/GenBank/DDBJ databases">
        <title>Genomic Encyclopedia of Type Strains, Phase IV (KMG-IV): sequencing the most valuable type-strain genomes for metagenomic binning, comparative biology and taxonomic classification.</title>
        <authorList>
            <person name="Goeker M."/>
        </authorList>
    </citation>
    <scope>NUCLEOTIDE SEQUENCE [LARGE SCALE GENOMIC DNA]</scope>
    <source>
        <strain evidence="3 4">DSM 25924</strain>
    </source>
</reference>
<dbReference type="Gene3D" id="3.90.226.10">
    <property type="entry name" value="2-enoyl-CoA Hydratase, Chain A, domain 1"/>
    <property type="match status" value="1"/>
</dbReference>
<organism evidence="3 4">
    <name type="scientific">Alicyclobacillus tolerans</name>
    <dbReference type="NCBI Taxonomy" id="90970"/>
    <lineage>
        <taxon>Bacteria</taxon>
        <taxon>Bacillati</taxon>
        <taxon>Bacillota</taxon>
        <taxon>Bacilli</taxon>
        <taxon>Bacillales</taxon>
        <taxon>Alicyclobacillaceae</taxon>
        <taxon>Alicyclobacillus</taxon>
    </lineage>
</organism>
<accession>A0ABT9LTF8</accession>
<dbReference type="Proteomes" id="UP001229209">
    <property type="component" value="Unassembled WGS sequence"/>
</dbReference>
<dbReference type="GO" id="GO:0016853">
    <property type="term" value="F:isomerase activity"/>
    <property type="evidence" value="ECO:0007669"/>
    <property type="project" value="UniProtKB-KW"/>
</dbReference>
<sequence>MAMEELNSQSVLLEDDKDGVRLLTLNRPETYNAVNGDLSSNLINALRAASANDAVRVIVLTGSGKGFCSGLDLSTVESMRHGITRHQSLDPLGWVGHLALAIRECDKPVIAAINGIAAGAGMAMALACDLRFMATSAKLTTGYIRRGLSPDAGMSYFLPRLIGWTRASEWILSGRDISSMEAEQVGLVNEVFADGEFMSRVMAYATNLAEHAPIAMTLSKRLLHHAVDADLQTQLREEYQLIQRCFATEDVAEGVRAFLEKRKPNFQGR</sequence>
<dbReference type="SUPFAM" id="SSF52096">
    <property type="entry name" value="ClpP/crotonase"/>
    <property type="match status" value="1"/>
</dbReference>
<keyword evidence="3" id="KW-0413">Isomerase</keyword>
<comment type="similarity">
    <text evidence="1 2">Belongs to the enoyl-CoA hydratase/isomerase family.</text>
</comment>
<gene>
    <name evidence="3" type="ORF">J2S04_000482</name>
</gene>
<dbReference type="Gene3D" id="1.10.12.10">
    <property type="entry name" value="Lyase 2-enoyl-coa Hydratase, Chain A, domain 2"/>
    <property type="match status" value="1"/>
</dbReference>
<dbReference type="EC" id="5.3.3.18" evidence="3"/>
<dbReference type="PROSITE" id="PS00166">
    <property type="entry name" value="ENOYL_COA_HYDRATASE"/>
    <property type="match status" value="1"/>
</dbReference>
<evidence type="ECO:0000256" key="1">
    <source>
        <dbReference type="ARBA" id="ARBA00005254"/>
    </source>
</evidence>
<evidence type="ECO:0000313" key="3">
    <source>
        <dbReference type="EMBL" id="MDP9727555.1"/>
    </source>
</evidence>
<dbReference type="PANTHER" id="PTHR43684:SF4">
    <property type="entry name" value="ENOYL-COA HYDRATASE_ISOMERASE FAMILY PROTEIN (AFU_ORTHOLOGUE AFUA_1G01890)"/>
    <property type="match status" value="1"/>
</dbReference>
<dbReference type="EMBL" id="JAURUO010000002">
    <property type="protein sequence ID" value="MDP9727555.1"/>
    <property type="molecule type" value="Genomic_DNA"/>
</dbReference>
<dbReference type="InterPro" id="IPR029045">
    <property type="entry name" value="ClpP/crotonase-like_dom_sf"/>
</dbReference>
<comment type="caution">
    <text evidence="3">The sequence shown here is derived from an EMBL/GenBank/DDBJ whole genome shotgun (WGS) entry which is preliminary data.</text>
</comment>
<dbReference type="CDD" id="cd06558">
    <property type="entry name" value="crotonase-like"/>
    <property type="match status" value="1"/>
</dbReference>
<dbReference type="InterPro" id="IPR001753">
    <property type="entry name" value="Enoyl-CoA_hydra/iso"/>
</dbReference>
<keyword evidence="4" id="KW-1185">Reference proteome</keyword>
<proteinExistence type="inferred from homology"/>
<dbReference type="InterPro" id="IPR018376">
    <property type="entry name" value="Enoyl-CoA_hyd/isom_CS"/>
</dbReference>
<dbReference type="InterPro" id="IPR014748">
    <property type="entry name" value="Enoyl-CoA_hydra_C"/>
</dbReference>
<evidence type="ECO:0000256" key="2">
    <source>
        <dbReference type="RuleBase" id="RU003707"/>
    </source>
</evidence>
<dbReference type="InterPro" id="IPR051053">
    <property type="entry name" value="ECH/Chromodomain_protein"/>
</dbReference>
<evidence type="ECO:0000313" key="4">
    <source>
        <dbReference type="Proteomes" id="UP001229209"/>
    </source>
</evidence>
<dbReference type="Pfam" id="PF00378">
    <property type="entry name" value="ECH_1"/>
    <property type="match status" value="1"/>
</dbReference>
<dbReference type="PANTHER" id="PTHR43684">
    <property type="match status" value="1"/>
</dbReference>
<name>A0ABT9LTF8_9BACL</name>
<protein>
    <submittedName>
        <fullName evidence="3">2-(1,2-epoxy-1,2-dihydrophenyl)acetyl-CoA isomerase</fullName>
        <ecNumber evidence="3">5.3.3.18</ecNumber>
    </submittedName>
</protein>